<organism evidence="2 3">
    <name type="scientific">Nocardioides aromaticivorans</name>
    <dbReference type="NCBI Taxonomy" id="200618"/>
    <lineage>
        <taxon>Bacteria</taxon>
        <taxon>Bacillati</taxon>
        <taxon>Actinomycetota</taxon>
        <taxon>Actinomycetes</taxon>
        <taxon>Propionibacteriales</taxon>
        <taxon>Nocardioidaceae</taxon>
        <taxon>Nocardioides</taxon>
    </lineage>
</organism>
<feature type="signal peptide" evidence="1">
    <location>
        <begin position="1"/>
        <end position="30"/>
    </location>
</feature>
<dbReference type="RefSeq" id="WP_207006606.1">
    <property type="nucleotide sequence ID" value="NZ_CP022295.1"/>
</dbReference>
<evidence type="ECO:0000313" key="2">
    <source>
        <dbReference type="EMBL" id="QSR27752.1"/>
    </source>
</evidence>
<accession>A0ABX7PPZ7</accession>
<dbReference type="EMBL" id="CP022295">
    <property type="protein sequence ID" value="QSR27752.1"/>
    <property type="molecule type" value="Genomic_DNA"/>
</dbReference>
<evidence type="ECO:0000313" key="3">
    <source>
        <dbReference type="Proteomes" id="UP000662818"/>
    </source>
</evidence>
<reference evidence="2 3" key="1">
    <citation type="submission" date="2017-06" db="EMBL/GenBank/DDBJ databases">
        <title>Complete Genome Sequence of the Soil Carbazole-Degrading Bacterium Nocardioides aromaticivorans IC177.</title>
        <authorList>
            <person name="Vejarano F."/>
            <person name="Suzuki-Minakuchi C."/>
            <person name="Ohtsubo Y."/>
            <person name="Tsuda M."/>
            <person name="Okada K."/>
            <person name="Nojiri H."/>
        </authorList>
    </citation>
    <scope>NUCLEOTIDE SEQUENCE [LARGE SCALE GENOMIC DNA]</scope>
    <source>
        <strain evidence="2 3">IC177</strain>
    </source>
</reference>
<evidence type="ECO:0000256" key="1">
    <source>
        <dbReference type="SAM" id="SignalP"/>
    </source>
</evidence>
<proteinExistence type="predicted"/>
<keyword evidence="3" id="KW-1185">Reference proteome</keyword>
<name>A0ABX7PPZ7_9ACTN</name>
<protein>
    <recommendedName>
        <fullName evidence="4">Secreted protein</fullName>
    </recommendedName>
</protein>
<dbReference type="Proteomes" id="UP000662818">
    <property type="component" value="Chromosome"/>
</dbReference>
<feature type="chain" id="PRO_5047427534" description="Secreted protein" evidence="1">
    <location>
        <begin position="31"/>
        <end position="217"/>
    </location>
</feature>
<gene>
    <name evidence="2" type="ORF">CFH99_19190</name>
</gene>
<sequence>MKRIIRLLVIALAASVSLVAFPFGAPAAHADGWGDACNPNTYGGARYRIVSATKAPVITHISTYAIGPGVRRTITKSVEKQTVITAAVTYSSRVNVEASVAAKVLVKGGAEVNLQLQASGSHTSTTNSSVTEEVANTTSRNVQYVFYKGVSKASGRFQKRTCSYYYFPGKNYGYYRVRVKDGNWRSWAIGGSGAVQCGAGTSLGALAKAALALGCPA</sequence>
<keyword evidence="1" id="KW-0732">Signal</keyword>
<evidence type="ECO:0008006" key="4">
    <source>
        <dbReference type="Google" id="ProtNLM"/>
    </source>
</evidence>